<gene>
    <name evidence="1" type="ORF">P5673_020856</name>
</gene>
<dbReference type="Proteomes" id="UP001249851">
    <property type="component" value="Unassembled WGS sequence"/>
</dbReference>
<organism evidence="1 2">
    <name type="scientific">Acropora cervicornis</name>
    <name type="common">Staghorn coral</name>
    <dbReference type="NCBI Taxonomy" id="6130"/>
    <lineage>
        <taxon>Eukaryota</taxon>
        <taxon>Metazoa</taxon>
        <taxon>Cnidaria</taxon>
        <taxon>Anthozoa</taxon>
        <taxon>Hexacorallia</taxon>
        <taxon>Scleractinia</taxon>
        <taxon>Astrocoeniina</taxon>
        <taxon>Acroporidae</taxon>
        <taxon>Acropora</taxon>
    </lineage>
</organism>
<reference evidence="1" key="2">
    <citation type="journal article" date="2023" name="Science">
        <title>Genomic signatures of disease resistance in endangered staghorn corals.</title>
        <authorList>
            <person name="Vollmer S.V."/>
            <person name="Selwyn J.D."/>
            <person name="Despard B.A."/>
            <person name="Roesel C.L."/>
        </authorList>
    </citation>
    <scope>NUCLEOTIDE SEQUENCE</scope>
    <source>
        <strain evidence="1">K2</strain>
    </source>
</reference>
<accession>A0AAD9Q941</accession>
<evidence type="ECO:0000313" key="1">
    <source>
        <dbReference type="EMBL" id="KAK2557009.1"/>
    </source>
</evidence>
<keyword evidence="2" id="KW-1185">Reference proteome</keyword>
<protein>
    <submittedName>
        <fullName evidence="1">Uncharacterized protein</fullName>
    </submittedName>
</protein>
<dbReference type="AlphaFoldDB" id="A0AAD9Q941"/>
<comment type="caution">
    <text evidence="1">The sequence shown here is derived from an EMBL/GenBank/DDBJ whole genome shotgun (WGS) entry which is preliminary data.</text>
</comment>
<proteinExistence type="predicted"/>
<evidence type="ECO:0000313" key="2">
    <source>
        <dbReference type="Proteomes" id="UP001249851"/>
    </source>
</evidence>
<sequence>MCGNETDLRKRPVGKFALRASALETRLTSINGKRKALETSLQSSPLHSIVLSALHFNGSGTCLQTYPVIGFPHAKLPQKVYVVSNSITQAVTVGWNAIQHLRTRLADVLGKASHVLLLSLVLDSRLFYCGSHLLKDDRPHS</sequence>
<name>A0AAD9Q941_ACRCE</name>
<reference evidence="1" key="1">
    <citation type="journal article" date="2023" name="G3 (Bethesda)">
        <title>Whole genome assembly and annotation of the endangered Caribbean coral Acropora cervicornis.</title>
        <authorList>
            <person name="Selwyn J.D."/>
            <person name="Vollmer S.V."/>
        </authorList>
    </citation>
    <scope>NUCLEOTIDE SEQUENCE</scope>
    <source>
        <strain evidence="1">K2</strain>
    </source>
</reference>
<dbReference type="EMBL" id="JARQWQ010000052">
    <property type="protein sequence ID" value="KAK2557009.1"/>
    <property type="molecule type" value="Genomic_DNA"/>
</dbReference>